<protein>
    <submittedName>
        <fullName evidence="6">LysR substrate-binding domain-containing protein</fullName>
    </submittedName>
</protein>
<sequence>MKNLPKPNQLKMFQSIIEHGSFRAAAKSLNQTQPALTQSMNDLEKMLGTSLMIRGPRGVVLTEAGKLFETRVQLILKELERAVTEAKQLSAVSRGSLEIGSSSLPFFTMLPSAIKRFQSRFPQINVNLTEGPVSDLLPLLRAGKLDFIIGTSISENALTNEFVEEPFFTVPCGVLARSGHPLAQSTSLSQLKNGKWYLPTSKAGHYSQLEKVLFPEGRQPEQTVIRGDTAIMAVQMMLRADFLTVAAKEILQVPYLSTQLCMLPIEEPLPEASYNFIYPRRLPLTQIARTMMDKLKRECIDYPWHNEVESAPML</sequence>
<dbReference type="SUPFAM" id="SSF46785">
    <property type="entry name" value="Winged helix' DNA-binding domain"/>
    <property type="match status" value="1"/>
</dbReference>
<dbReference type="SUPFAM" id="SSF53850">
    <property type="entry name" value="Periplasmic binding protein-like II"/>
    <property type="match status" value="1"/>
</dbReference>
<dbReference type="PROSITE" id="PS50931">
    <property type="entry name" value="HTH_LYSR"/>
    <property type="match status" value="1"/>
</dbReference>
<dbReference type="PANTHER" id="PTHR30419:SF7">
    <property type="entry name" value="HTH-TYPE TRANSCRIPTIONAL REGULATOR TDCA"/>
    <property type="match status" value="1"/>
</dbReference>
<evidence type="ECO:0000259" key="5">
    <source>
        <dbReference type="PROSITE" id="PS50931"/>
    </source>
</evidence>
<reference evidence="6 7" key="1">
    <citation type="submission" date="2023-08" db="EMBL/GenBank/DDBJ databases">
        <title>Complete Genome and Methylome dissection of Serratia fonticola NEB369.</title>
        <authorList>
            <person name="Fomenkov A."/>
            <person name="Roberts R.D."/>
        </authorList>
    </citation>
    <scope>NUCLEOTIDE SEQUENCE [LARGE SCALE GENOMIC DNA]</scope>
    <source>
        <strain evidence="6 7">NEB369</strain>
    </source>
</reference>
<keyword evidence="3" id="KW-0238">DNA-binding</keyword>
<keyword evidence="7" id="KW-1185">Reference proteome</keyword>
<dbReference type="Proteomes" id="UP001235341">
    <property type="component" value="Chromosome"/>
</dbReference>
<dbReference type="InterPro" id="IPR036390">
    <property type="entry name" value="WH_DNA-bd_sf"/>
</dbReference>
<dbReference type="Gene3D" id="3.40.190.10">
    <property type="entry name" value="Periplasmic binding protein-like II"/>
    <property type="match status" value="2"/>
</dbReference>
<keyword evidence="2" id="KW-0805">Transcription regulation</keyword>
<dbReference type="Gene3D" id="1.10.10.10">
    <property type="entry name" value="Winged helix-like DNA-binding domain superfamily/Winged helix DNA-binding domain"/>
    <property type="match status" value="1"/>
</dbReference>
<proteinExistence type="inferred from homology"/>
<evidence type="ECO:0000256" key="1">
    <source>
        <dbReference type="ARBA" id="ARBA00009437"/>
    </source>
</evidence>
<accession>A0ABY9PTC7</accession>
<comment type="similarity">
    <text evidence="1">Belongs to the LysR transcriptional regulatory family.</text>
</comment>
<dbReference type="Pfam" id="PF00126">
    <property type="entry name" value="HTH_1"/>
    <property type="match status" value="1"/>
</dbReference>
<organism evidence="6 7">
    <name type="scientific">Serratia fonticola</name>
    <dbReference type="NCBI Taxonomy" id="47917"/>
    <lineage>
        <taxon>Bacteria</taxon>
        <taxon>Pseudomonadati</taxon>
        <taxon>Pseudomonadota</taxon>
        <taxon>Gammaproteobacteria</taxon>
        <taxon>Enterobacterales</taxon>
        <taxon>Yersiniaceae</taxon>
        <taxon>Serratia</taxon>
    </lineage>
</organism>
<dbReference type="PANTHER" id="PTHR30419">
    <property type="entry name" value="HTH-TYPE TRANSCRIPTIONAL REGULATOR YBHD"/>
    <property type="match status" value="1"/>
</dbReference>
<dbReference type="Pfam" id="PF03466">
    <property type="entry name" value="LysR_substrate"/>
    <property type="match status" value="1"/>
</dbReference>
<dbReference type="InterPro" id="IPR005119">
    <property type="entry name" value="LysR_subst-bd"/>
</dbReference>
<feature type="domain" description="HTH lysR-type" evidence="5">
    <location>
        <begin position="5"/>
        <end position="62"/>
    </location>
</feature>
<dbReference type="PRINTS" id="PR00039">
    <property type="entry name" value="HTHLYSR"/>
</dbReference>
<evidence type="ECO:0000313" key="7">
    <source>
        <dbReference type="Proteomes" id="UP001235341"/>
    </source>
</evidence>
<evidence type="ECO:0000256" key="4">
    <source>
        <dbReference type="ARBA" id="ARBA00023163"/>
    </source>
</evidence>
<name>A0ABY9PTC7_SERFO</name>
<evidence type="ECO:0000256" key="2">
    <source>
        <dbReference type="ARBA" id="ARBA00023015"/>
    </source>
</evidence>
<dbReference type="InterPro" id="IPR050950">
    <property type="entry name" value="HTH-type_LysR_regulators"/>
</dbReference>
<evidence type="ECO:0000313" key="6">
    <source>
        <dbReference type="EMBL" id="WMT16656.1"/>
    </source>
</evidence>
<keyword evidence="4" id="KW-0804">Transcription</keyword>
<evidence type="ECO:0000256" key="3">
    <source>
        <dbReference type="ARBA" id="ARBA00023125"/>
    </source>
</evidence>
<dbReference type="InterPro" id="IPR036388">
    <property type="entry name" value="WH-like_DNA-bd_sf"/>
</dbReference>
<dbReference type="RefSeq" id="WP_309206416.1">
    <property type="nucleotide sequence ID" value="NZ_CP133586.1"/>
</dbReference>
<gene>
    <name evidence="6" type="ORF">RFB13_10175</name>
</gene>
<dbReference type="InterPro" id="IPR000847">
    <property type="entry name" value="LysR_HTH_N"/>
</dbReference>
<dbReference type="EMBL" id="CP133586">
    <property type="protein sequence ID" value="WMT16656.1"/>
    <property type="molecule type" value="Genomic_DNA"/>
</dbReference>